<evidence type="ECO:0000256" key="4">
    <source>
        <dbReference type="ARBA" id="ARBA00010617"/>
    </source>
</evidence>
<evidence type="ECO:0000256" key="6">
    <source>
        <dbReference type="ARBA" id="ARBA00022692"/>
    </source>
</evidence>
<dbReference type="GO" id="GO:0004497">
    <property type="term" value="F:monooxygenase activity"/>
    <property type="evidence" value="ECO:0007669"/>
    <property type="project" value="UniProtKB-KW"/>
</dbReference>
<dbReference type="Pfam" id="PF00067">
    <property type="entry name" value="p450"/>
    <property type="match status" value="1"/>
</dbReference>
<dbReference type="GO" id="GO:0020037">
    <property type="term" value="F:heme binding"/>
    <property type="evidence" value="ECO:0007669"/>
    <property type="project" value="InterPro"/>
</dbReference>
<dbReference type="InterPro" id="IPR002401">
    <property type="entry name" value="Cyt_P450_E_grp-I"/>
</dbReference>
<evidence type="ECO:0000256" key="5">
    <source>
        <dbReference type="ARBA" id="ARBA00022617"/>
    </source>
</evidence>
<evidence type="ECO:0000256" key="12">
    <source>
        <dbReference type="ARBA" id="ARBA00023136"/>
    </source>
</evidence>
<dbReference type="STRING" id="703135.A0A2A9NLQ2"/>
<evidence type="ECO:0000256" key="15">
    <source>
        <dbReference type="RuleBase" id="RU000461"/>
    </source>
</evidence>
<dbReference type="GO" id="GO:0016705">
    <property type="term" value="F:oxidoreductase activity, acting on paired donors, with incorporation or reduction of molecular oxygen"/>
    <property type="evidence" value="ECO:0007669"/>
    <property type="project" value="InterPro"/>
</dbReference>
<evidence type="ECO:0000256" key="3">
    <source>
        <dbReference type="ARBA" id="ARBA00005179"/>
    </source>
</evidence>
<keyword evidence="11 15" id="KW-0503">Monooxygenase</keyword>
<comment type="pathway">
    <text evidence="3">Secondary metabolite biosynthesis.</text>
</comment>
<evidence type="ECO:0008006" key="18">
    <source>
        <dbReference type="Google" id="ProtNLM"/>
    </source>
</evidence>
<dbReference type="PRINTS" id="PR00463">
    <property type="entry name" value="EP450I"/>
</dbReference>
<dbReference type="EMBL" id="KZ302056">
    <property type="protein sequence ID" value="PFH48603.1"/>
    <property type="molecule type" value="Genomic_DNA"/>
</dbReference>
<keyword evidence="10 14" id="KW-0408">Iron</keyword>
<dbReference type="PRINTS" id="PR00385">
    <property type="entry name" value="P450"/>
</dbReference>
<organism evidence="16 17">
    <name type="scientific">Amanita thiersii Skay4041</name>
    <dbReference type="NCBI Taxonomy" id="703135"/>
    <lineage>
        <taxon>Eukaryota</taxon>
        <taxon>Fungi</taxon>
        <taxon>Dikarya</taxon>
        <taxon>Basidiomycota</taxon>
        <taxon>Agaricomycotina</taxon>
        <taxon>Agaricomycetes</taxon>
        <taxon>Agaricomycetidae</taxon>
        <taxon>Agaricales</taxon>
        <taxon>Pluteineae</taxon>
        <taxon>Amanitaceae</taxon>
        <taxon>Amanita</taxon>
    </lineage>
</organism>
<dbReference type="InterPro" id="IPR036396">
    <property type="entry name" value="Cyt_P450_sf"/>
</dbReference>
<sequence>MTAMLVATYHFEQKRKATARYKLPPGPPKLPFFGNLLQIPVLRPYPKFREWAKEYGPIFHLRIGPQDMIVLNTAEAANEILVTRSRTFSSRTPPHIAQDIMSAGQRMVFLPYSKEWKIARKSVQSVIGSGPAKKIRPSQELESRVLLYDVLQHGDKGWNSSYSGLDDEVPEDHWFSIFRRYATSVVMTICYGKRANTTINNHYLHKIYAVVKNFVLISQPGSYLADVFPFLRKLPDCLSSWRVEGRKMHEWEMGLWGGLLNDLRDDIQRGVETDSYITRYLKQRADAGWADAPGYGVTKDGWLRDTFLAYTAGTVLEAGSDTTSSTMVAFILFMLSHPHVLEQIQAEIDGVVGHERMPQFEDEHELPYTVAAIKETLRKRPPVIMGIPHRADEETIFEGYRIPKGATVLGNVWAIHMDPTRYPNPTAFQPERWYTPGSPTRWGSGPDSDRDHYAFGWGRRICPAAHLAESSLFITLSRLVWGFNFEVPRDPHTGVPQIPDIADENTFSDGFISAPRMFRVWFQVRSERHRTIIERAYQHAQTEWVSMGYATDIE</sequence>
<dbReference type="SUPFAM" id="SSF48264">
    <property type="entry name" value="Cytochrome P450"/>
    <property type="match status" value="1"/>
</dbReference>
<reference evidence="16 17" key="1">
    <citation type="submission" date="2014-02" db="EMBL/GenBank/DDBJ databases">
        <title>Transposable element dynamics among asymbiotic and ectomycorrhizal Amanita fungi.</title>
        <authorList>
            <consortium name="DOE Joint Genome Institute"/>
            <person name="Hess J."/>
            <person name="Skrede I."/>
            <person name="Wolfe B."/>
            <person name="LaButti K."/>
            <person name="Ohm R.A."/>
            <person name="Grigoriev I.V."/>
            <person name="Pringle A."/>
        </authorList>
    </citation>
    <scope>NUCLEOTIDE SEQUENCE [LARGE SCALE GENOMIC DNA]</scope>
    <source>
        <strain evidence="16 17">SKay4041</strain>
    </source>
</reference>
<feature type="binding site" description="axial binding residue" evidence="14">
    <location>
        <position position="462"/>
    </location>
    <ligand>
        <name>heme</name>
        <dbReference type="ChEBI" id="CHEBI:30413"/>
    </ligand>
    <ligandPart>
        <name>Fe</name>
        <dbReference type="ChEBI" id="CHEBI:18248"/>
    </ligandPart>
</feature>
<dbReference type="AlphaFoldDB" id="A0A2A9NLQ2"/>
<comment type="subcellular location">
    <subcellularLocation>
        <location evidence="2">Membrane</location>
        <topology evidence="2">Single-pass membrane protein</topology>
    </subcellularLocation>
</comment>
<evidence type="ECO:0000256" key="8">
    <source>
        <dbReference type="ARBA" id="ARBA00022989"/>
    </source>
</evidence>
<dbReference type="CDD" id="cd11065">
    <property type="entry name" value="CYP64-like"/>
    <property type="match status" value="1"/>
</dbReference>
<dbReference type="Gene3D" id="1.10.630.10">
    <property type="entry name" value="Cytochrome P450"/>
    <property type="match status" value="1"/>
</dbReference>
<dbReference type="Proteomes" id="UP000242287">
    <property type="component" value="Unassembled WGS sequence"/>
</dbReference>
<dbReference type="OrthoDB" id="1470350at2759"/>
<gene>
    <name evidence="16" type="ORF">AMATHDRAFT_81709</name>
</gene>
<protein>
    <recommendedName>
        <fullName evidence="18">Cytochrome P450</fullName>
    </recommendedName>
</protein>
<evidence type="ECO:0000256" key="13">
    <source>
        <dbReference type="ARBA" id="ARBA00023180"/>
    </source>
</evidence>
<keyword evidence="8" id="KW-1133">Transmembrane helix</keyword>
<dbReference type="InterPro" id="IPR017972">
    <property type="entry name" value="Cyt_P450_CS"/>
</dbReference>
<evidence type="ECO:0000256" key="11">
    <source>
        <dbReference type="ARBA" id="ARBA00023033"/>
    </source>
</evidence>
<comment type="similarity">
    <text evidence="4 15">Belongs to the cytochrome P450 family.</text>
</comment>
<dbReference type="GO" id="GO:0005506">
    <property type="term" value="F:iron ion binding"/>
    <property type="evidence" value="ECO:0007669"/>
    <property type="project" value="InterPro"/>
</dbReference>
<evidence type="ECO:0000256" key="10">
    <source>
        <dbReference type="ARBA" id="ARBA00023004"/>
    </source>
</evidence>
<keyword evidence="13" id="KW-0325">Glycoprotein</keyword>
<evidence type="ECO:0000256" key="7">
    <source>
        <dbReference type="ARBA" id="ARBA00022723"/>
    </source>
</evidence>
<keyword evidence="17" id="KW-1185">Reference proteome</keyword>
<evidence type="ECO:0000313" key="16">
    <source>
        <dbReference type="EMBL" id="PFH48603.1"/>
    </source>
</evidence>
<evidence type="ECO:0000313" key="17">
    <source>
        <dbReference type="Proteomes" id="UP000242287"/>
    </source>
</evidence>
<dbReference type="InterPro" id="IPR050364">
    <property type="entry name" value="Cytochrome_P450_fung"/>
</dbReference>
<evidence type="ECO:0000256" key="14">
    <source>
        <dbReference type="PIRSR" id="PIRSR602401-1"/>
    </source>
</evidence>
<dbReference type="PANTHER" id="PTHR46300:SF2">
    <property type="entry name" value="CYTOCHROME P450 MONOOXYGENASE ALNH-RELATED"/>
    <property type="match status" value="1"/>
</dbReference>
<comment type="cofactor">
    <cofactor evidence="1 14">
        <name>heme</name>
        <dbReference type="ChEBI" id="CHEBI:30413"/>
    </cofactor>
</comment>
<keyword evidence="6" id="KW-0812">Transmembrane</keyword>
<dbReference type="GO" id="GO:0016020">
    <property type="term" value="C:membrane"/>
    <property type="evidence" value="ECO:0007669"/>
    <property type="project" value="UniProtKB-SubCell"/>
</dbReference>
<proteinExistence type="inferred from homology"/>
<dbReference type="InterPro" id="IPR001128">
    <property type="entry name" value="Cyt_P450"/>
</dbReference>
<evidence type="ECO:0000256" key="2">
    <source>
        <dbReference type="ARBA" id="ARBA00004167"/>
    </source>
</evidence>
<keyword evidence="7 14" id="KW-0479">Metal-binding</keyword>
<keyword evidence="12" id="KW-0472">Membrane</keyword>
<name>A0A2A9NLQ2_9AGAR</name>
<evidence type="ECO:0000256" key="9">
    <source>
        <dbReference type="ARBA" id="ARBA00023002"/>
    </source>
</evidence>
<accession>A0A2A9NLQ2</accession>
<evidence type="ECO:0000256" key="1">
    <source>
        <dbReference type="ARBA" id="ARBA00001971"/>
    </source>
</evidence>
<keyword evidence="9 15" id="KW-0560">Oxidoreductase</keyword>
<dbReference type="PANTHER" id="PTHR46300">
    <property type="entry name" value="P450, PUTATIVE (EUROFUNG)-RELATED-RELATED"/>
    <property type="match status" value="1"/>
</dbReference>
<keyword evidence="5 14" id="KW-0349">Heme</keyword>
<dbReference type="PROSITE" id="PS00086">
    <property type="entry name" value="CYTOCHROME_P450"/>
    <property type="match status" value="1"/>
</dbReference>